<name>A0ACC0LY19_RHOML</name>
<protein>
    <submittedName>
        <fullName evidence="1">Uncharacterized protein</fullName>
    </submittedName>
</protein>
<dbReference type="EMBL" id="CM046397">
    <property type="protein sequence ID" value="KAI8533570.1"/>
    <property type="molecule type" value="Genomic_DNA"/>
</dbReference>
<dbReference type="Proteomes" id="UP001062846">
    <property type="component" value="Chromosome 10"/>
</dbReference>
<organism evidence="1 2">
    <name type="scientific">Rhododendron molle</name>
    <name type="common">Chinese azalea</name>
    <name type="synonym">Azalea mollis</name>
    <dbReference type="NCBI Taxonomy" id="49168"/>
    <lineage>
        <taxon>Eukaryota</taxon>
        <taxon>Viridiplantae</taxon>
        <taxon>Streptophyta</taxon>
        <taxon>Embryophyta</taxon>
        <taxon>Tracheophyta</taxon>
        <taxon>Spermatophyta</taxon>
        <taxon>Magnoliopsida</taxon>
        <taxon>eudicotyledons</taxon>
        <taxon>Gunneridae</taxon>
        <taxon>Pentapetalae</taxon>
        <taxon>asterids</taxon>
        <taxon>Ericales</taxon>
        <taxon>Ericaceae</taxon>
        <taxon>Ericoideae</taxon>
        <taxon>Rhodoreae</taxon>
        <taxon>Rhododendron</taxon>
    </lineage>
</organism>
<accession>A0ACC0LY19</accession>
<comment type="caution">
    <text evidence="1">The sequence shown here is derived from an EMBL/GenBank/DDBJ whole genome shotgun (WGS) entry which is preliminary data.</text>
</comment>
<proteinExistence type="predicted"/>
<sequence length="237" mass="26923">MFYLGELSCPKVESYEAIAINPSRAVLNEDHEMSSSNCASMRCSRPIKASQCKKRVIMGSDFLLVRRNGLSNLDQGKKFHFFHGPSRSVVEVQDKDSFVASKLELSKSMLPREVSHIVKEEVVLMDGWSETLSPSDLEGVSSPVSDGVRTTTKVNVHPDDANPRKRRRNKANFKDNPTFVHLHGTRERKKIGRVKDGGLQDKATENPTRTKRKRDRVIEDSYSDPHVFRIPQRHTLH</sequence>
<gene>
    <name evidence="1" type="ORF">RHMOL_Rhmol10G0020700</name>
</gene>
<evidence type="ECO:0000313" key="2">
    <source>
        <dbReference type="Proteomes" id="UP001062846"/>
    </source>
</evidence>
<keyword evidence="2" id="KW-1185">Reference proteome</keyword>
<reference evidence="1" key="1">
    <citation type="submission" date="2022-02" db="EMBL/GenBank/DDBJ databases">
        <title>Plant Genome Project.</title>
        <authorList>
            <person name="Zhang R.-G."/>
        </authorList>
    </citation>
    <scope>NUCLEOTIDE SEQUENCE</scope>
    <source>
        <strain evidence="1">AT1</strain>
    </source>
</reference>
<evidence type="ECO:0000313" key="1">
    <source>
        <dbReference type="EMBL" id="KAI8533570.1"/>
    </source>
</evidence>